<dbReference type="InterPro" id="IPR020471">
    <property type="entry name" value="AKR"/>
</dbReference>
<evidence type="ECO:0000313" key="10">
    <source>
        <dbReference type="Proteomes" id="UP000094455"/>
    </source>
</evidence>
<comment type="similarity">
    <text evidence="1">Belongs to the aldo/keto reductase family.</text>
</comment>
<evidence type="ECO:0000256" key="7">
    <source>
        <dbReference type="PIRSR" id="PIRSR000097-3"/>
    </source>
</evidence>
<dbReference type="FunFam" id="3.20.20.100:FF:000007">
    <property type="entry name" value="NAD(P)H-dependent D-xylose reductase xyl1"/>
    <property type="match status" value="1"/>
</dbReference>
<evidence type="ECO:0000256" key="1">
    <source>
        <dbReference type="ARBA" id="ARBA00007905"/>
    </source>
</evidence>
<evidence type="ECO:0000256" key="2">
    <source>
        <dbReference type="ARBA" id="ARBA00022857"/>
    </source>
</evidence>
<dbReference type="PANTHER" id="PTHR43827">
    <property type="entry name" value="2,5-DIKETO-D-GLUCONIC ACID REDUCTASE"/>
    <property type="match status" value="1"/>
</dbReference>
<dbReference type="InterPro" id="IPR018170">
    <property type="entry name" value="Aldo/ket_reductase_CS"/>
</dbReference>
<evidence type="ECO:0000256" key="3">
    <source>
        <dbReference type="ARBA" id="ARBA00023002"/>
    </source>
</evidence>
<keyword evidence="2" id="KW-0521">NADP</keyword>
<keyword evidence="4" id="KW-0119">Carbohydrate metabolism</keyword>
<dbReference type="Pfam" id="PF00248">
    <property type="entry name" value="Aldo_ket_red"/>
    <property type="match status" value="1"/>
</dbReference>
<keyword evidence="10" id="KW-1185">Reference proteome</keyword>
<dbReference type="GeneID" id="30181137"/>
<sequence length="320" mass="36479">MSTSNYITLNNGISIPQIGFGCWKVNKETCAQQVYDAIKCGYRLFDGAMDYGNEKEVGEGINRALKEKIVKREELVVVSKLWNSYHHPENVPKALNRVLTDLNLDYLDIFYIHFPIAQKFIPFEKKYPTGFYCGENGWEFENVPLASTWAAMEELVGKGLIKSLGISNFTGPLIDDLLRGCKIRPQLLQIEHHPYLVQPRLVEWVQSQGIQITGYSTFGPQSFVELDHPSVSLCVPLFENPVIMKIAERHAVSPGKVLLRWATQRNILVIPKSNKKERLVSNLSVNDFNLTDGELSEISGLNMNLRFNDPWDWCKIPLYT</sequence>
<feature type="active site" description="Proton donor" evidence="5">
    <location>
        <position position="51"/>
    </location>
</feature>
<evidence type="ECO:0000256" key="5">
    <source>
        <dbReference type="PIRSR" id="PIRSR000097-1"/>
    </source>
</evidence>
<dbReference type="SUPFAM" id="SSF51430">
    <property type="entry name" value="NAD(P)-linked oxidoreductase"/>
    <property type="match status" value="1"/>
</dbReference>
<dbReference type="Gene3D" id="3.20.20.100">
    <property type="entry name" value="NADP-dependent oxidoreductase domain"/>
    <property type="match status" value="1"/>
</dbReference>
<dbReference type="PROSITE" id="PS00798">
    <property type="entry name" value="ALDOKETO_REDUCTASE_1"/>
    <property type="match status" value="1"/>
</dbReference>
<keyword evidence="3" id="KW-0560">Oxidoreductase</keyword>
<dbReference type="AlphaFoldDB" id="A0A1E3NI78"/>
<dbReference type="RefSeq" id="XP_019016950.1">
    <property type="nucleotide sequence ID" value="XM_019164450.1"/>
</dbReference>
<dbReference type="InterPro" id="IPR036812">
    <property type="entry name" value="NAD(P)_OxRdtase_dom_sf"/>
</dbReference>
<dbReference type="EMBL" id="KV454004">
    <property type="protein sequence ID" value="ODQ45837.1"/>
    <property type="molecule type" value="Genomic_DNA"/>
</dbReference>
<organism evidence="9 10">
    <name type="scientific">Pichia membranifaciens NRRL Y-2026</name>
    <dbReference type="NCBI Taxonomy" id="763406"/>
    <lineage>
        <taxon>Eukaryota</taxon>
        <taxon>Fungi</taxon>
        <taxon>Dikarya</taxon>
        <taxon>Ascomycota</taxon>
        <taxon>Saccharomycotina</taxon>
        <taxon>Pichiomycetes</taxon>
        <taxon>Pichiales</taxon>
        <taxon>Pichiaceae</taxon>
        <taxon>Pichia</taxon>
    </lineage>
</organism>
<dbReference type="PANTHER" id="PTHR43827:SF3">
    <property type="entry name" value="NADP-DEPENDENT OXIDOREDUCTASE DOMAIN-CONTAINING PROTEIN"/>
    <property type="match status" value="1"/>
</dbReference>
<protein>
    <recommendedName>
        <fullName evidence="8">NADP-dependent oxidoreductase domain-containing protein</fullName>
    </recommendedName>
</protein>
<evidence type="ECO:0000259" key="8">
    <source>
        <dbReference type="Pfam" id="PF00248"/>
    </source>
</evidence>
<accession>A0A1E3NI78</accession>
<feature type="binding site" evidence="6">
    <location>
        <position position="113"/>
    </location>
    <ligand>
        <name>substrate</name>
    </ligand>
</feature>
<reference evidence="9 10" key="1">
    <citation type="journal article" date="2016" name="Proc. Natl. Acad. Sci. U.S.A.">
        <title>Comparative genomics of biotechnologically important yeasts.</title>
        <authorList>
            <person name="Riley R."/>
            <person name="Haridas S."/>
            <person name="Wolfe K.H."/>
            <person name="Lopes M.R."/>
            <person name="Hittinger C.T."/>
            <person name="Goeker M."/>
            <person name="Salamov A.A."/>
            <person name="Wisecaver J.H."/>
            <person name="Long T.M."/>
            <person name="Calvey C.H."/>
            <person name="Aerts A.L."/>
            <person name="Barry K.W."/>
            <person name="Choi C."/>
            <person name="Clum A."/>
            <person name="Coughlan A.Y."/>
            <person name="Deshpande S."/>
            <person name="Douglass A.P."/>
            <person name="Hanson S.J."/>
            <person name="Klenk H.-P."/>
            <person name="LaButti K.M."/>
            <person name="Lapidus A."/>
            <person name="Lindquist E.A."/>
            <person name="Lipzen A.M."/>
            <person name="Meier-Kolthoff J.P."/>
            <person name="Ohm R.A."/>
            <person name="Otillar R.P."/>
            <person name="Pangilinan J.L."/>
            <person name="Peng Y."/>
            <person name="Rokas A."/>
            <person name="Rosa C.A."/>
            <person name="Scheuner C."/>
            <person name="Sibirny A.A."/>
            <person name="Slot J.C."/>
            <person name="Stielow J.B."/>
            <person name="Sun H."/>
            <person name="Kurtzman C.P."/>
            <person name="Blackwell M."/>
            <person name="Grigoriev I.V."/>
            <person name="Jeffries T.W."/>
        </authorList>
    </citation>
    <scope>NUCLEOTIDE SEQUENCE [LARGE SCALE GENOMIC DNA]</scope>
    <source>
        <strain evidence="9 10">NRRL Y-2026</strain>
    </source>
</reference>
<dbReference type="PIRSF" id="PIRSF000097">
    <property type="entry name" value="AKR"/>
    <property type="match status" value="1"/>
</dbReference>
<dbReference type="InterPro" id="IPR023210">
    <property type="entry name" value="NADP_OxRdtase_dom"/>
</dbReference>
<dbReference type="Proteomes" id="UP000094455">
    <property type="component" value="Unassembled WGS sequence"/>
</dbReference>
<evidence type="ECO:0000256" key="4">
    <source>
        <dbReference type="ARBA" id="ARBA00023277"/>
    </source>
</evidence>
<dbReference type="OrthoDB" id="416253at2759"/>
<dbReference type="PROSITE" id="PS00063">
    <property type="entry name" value="ALDOKETO_REDUCTASE_3"/>
    <property type="match status" value="1"/>
</dbReference>
<evidence type="ECO:0000313" key="9">
    <source>
        <dbReference type="EMBL" id="ODQ45837.1"/>
    </source>
</evidence>
<dbReference type="STRING" id="763406.A0A1E3NI78"/>
<proteinExistence type="inferred from homology"/>
<evidence type="ECO:0000256" key="6">
    <source>
        <dbReference type="PIRSR" id="PIRSR000097-2"/>
    </source>
</evidence>
<dbReference type="PROSITE" id="PS00062">
    <property type="entry name" value="ALDOKETO_REDUCTASE_2"/>
    <property type="match status" value="1"/>
</dbReference>
<gene>
    <name evidence="9" type="ORF">PICMEDRAFT_73332</name>
</gene>
<dbReference type="PRINTS" id="PR00069">
    <property type="entry name" value="ALDKETRDTASE"/>
</dbReference>
<dbReference type="GO" id="GO:0016616">
    <property type="term" value="F:oxidoreductase activity, acting on the CH-OH group of donors, NAD or NADP as acceptor"/>
    <property type="evidence" value="ECO:0007669"/>
    <property type="project" value="UniProtKB-ARBA"/>
</dbReference>
<feature type="domain" description="NADP-dependent oxidoreductase" evidence="8">
    <location>
        <begin position="18"/>
        <end position="301"/>
    </location>
</feature>
<name>A0A1E3NI78_9ASCO</name>
<feature type="site" description="Lowers pKa of active site Tyr" evidence="7">
    <location>
        <position position="80"/>
    </location>
</feature>